<keyword evidence="8" id="KW-1185">Reference proteome</keyword>
<dbReference type="OrthoDB" id="1939643at2759"/>
<accession>A0A4S4M8U5</accession>
<feature type="region of interest" description="Disordered" evidence="5">
    <location>
        <begin position="384"/>
        <end position="406"/>
    </location>
</feature>
<dbReference type="PANTHER" id="PTHR16684:SF11">
    <property type="entry name" value="CENTROMERE PROTEIN C"/>
    <property type="match status" value="1"/>
</dbReference>
<dbReference type="PANTHER" id="PTHR16684">
    <property type="entry name" value="CENTROMERE PROTEIN C"/>
    <property type="match status" value="1"/>
</dbReference>
<feature type="region of interest" description="Disordered" evidence="5">
    <location>
        <begin position="108"/>
        <end position="342"/>
    </location>
</feature>
<dbReference type="EMBL" id="SGPL01000012">
    <property type="protein sequence ID" value="THH20901.1"/>
    <property type="molecule type" value="Genomic_DNA"/>
</dbReference>
<name>A0A4S4M8U5_9AGAM</name>
<comment type="caution">
    <text evidence="7">The sequence shown here is derived from an EMBL/GenBank/DDBJ whole genome shotgun (WGS) entry which is preliminary data.</text>
</comment>
<evidence type="ECO:0000256" key="2">
    <source>
        <dbReference type="ARBA" id="ARBA00010291"/>
    </source>
</evidence>
<keyword evidence="3" id="KW-0238">DNA-binding</keyword>
<comment type="similarity">
    <text evidence="2">Belongs to the CENP-C/MIF2 family.</text>
</comment>
<feature type="compositionally biased region" description="Basic residues" evidence="5">
    <location>
        <begin position="65"/>
        <end position="74"/>
    </location>
</feature>
<feature type="region of interest" description="Disordered" evidence="5">
    <location>
        <begin position="1"/>
        <end position="33"/>
    </location>
</feature>
<dbReference type="Proteomes" id="UP000310158">
    <property type="component" value="Unassembled WGS sequence"/>
</dbReference>
<dbReference type="InterPro" id="IPR028386">
    <property type="entry name" value="CENP-C/Mif2/cnp3"/>
</dbReference>
<gene>
    <name evidence="7" type="ORF">EW146_g546</name>
</gene>
<feature type="compositionally biased region" description="Basic residues" evidence="5">
    <location>
        <begin position="391"/>
        <end position="404"/>
    </location>
</feature>
<dbReference type="InterPro" id="IPR014710">
    <property type="entry name" value="RmlC-like_jellyroll"/>
</dbReference>
<dbReference type="GO" id="GO:0005634">
    <property type="term" value="C:nucleus"/>
    <property type="evidence" value="ECO:0007669"/>
    <property type="project" value="UniProtKB-SubCell"/>
</dbReference>
<comment type="subcellular location">
    <subcellularLocation>
        <location evidence="1">Nucleus</location>
    </subcellularLocation>
</comment>
<keyword evidence="4" id="KW-0539">Nucleus</keyword>
<evidence type="ECO:0000256" key="1">
    <source>
        <dbReference type="ARBA" id="ARBA00004123"/>
    </source>
</evidence>
<evidence type="ECO:0000256" key="4">
    <source>
        <dbReference type="ARBA" id="ARBA00023242"/>
    </source>
</evidence>
<dbReference type="GO" id="GO:0019237">
    <property type="term" value="F:centromeric DNA binding"/>
    <property type="evidence" value="ECO:0007669"/>
    <property type="project" value="InterPro"/>
</dbReference>
<feature type="region of interest" description="Disordered" evidence="5">
    <location>
        <begin position="573"/>
        <end position="621"/>
    </location>
</feature>
<reference evidence="7 8" key="1">
    <citation type="submission" date="2019-02" db="EMBL/GenBank/DDBJ databases">
        <title>Genome sequencing of the rare red list fungi Bondarzewia mesenterica.</title>
        <authorList>
            <person name="Buettner E."/>
            <person name="Kellner H."/>
        </authorList>
    </citation>
    <scope>NUCLEOTIDE SEQUENCE [LARGE SCALE GENOMIC DNA]</scope>
    <source>
        <strain evidence="7 8">DSM 108281</strain>
    </source>
</reference>
<proteinExistence type="inferred from homology"/>
<dbReference type="GO" id="GO:0051315">
    <property type="term" value="P:attachment of mitotic spindle microtubules to kinetochore"/>
    <property type="evidence" value="ECO:0007669"/>
    <property type="project" value="TreeGrafter"/>
</dbReference>
<protein>
    <recommendedName>
        <fullName evidence="6">Mif2/CENP-C cupin domain-containing protein</fullName>
    </recommendedName>
</protein>
<evidence type="ECO:0000313" key="8">
    <source>
        <dbReference type="Proteomes" id="UP000310158"/>
    </source>
</evidence>
<dbReference type="Gene3D" id="2.60.120.10">
    <property type="entry name" value="Jelly Rolls"/>
    <property type="match status" value="1"/>
</dbReference>
<evidence type="ECO:0000256" key="5">
    <source>
        <dbReference type="SAM" id="MobiDB-lite"/>
    </source>
</evidence>
<dbReference type="GO" id="GO:0051382">
    <property type="term" value="P:kinetochore assembly"/>
    <property type="evidence" value="ECO:0007669"/>
    <property type="project" value="InterPro"/>
</dbReference>
<feature type="compositionally biased region" description="Low complexity" evidence="5">
    <location>
        <begin position="116"/>
        <end position="126"/>
    </location>
</feature>
<dbReference type="InterPro" id="IPR025974">
    <property type="entry name" value="Mif2/CENP-C_cupin"/>
</dbReference>
<dbReference type="InterPro" id="IPR011051">
    <property type="entry name" value="RmlC_Cupin_sf"/>
</dbReference>
<dbReference type="Pfam" id="PF11699">
    <property type="entry name" value="CENP-C_C"/>
    <property type="match status" value="1"/>
</dbReference>
<organism evidence="7 8">
    <name type="scientific">Bondarzewia mesenterica</name>
    <dbReference type="NCBI Taxonomy" id="1095465"/>
    <lineage>
        <taxon>Eukaryota</taxon>
        <taxon>Fungi</taxon>
        <taxon>Dikarya</taxon>
        <taxon>Basidiomycota</taxon>
        <taxon>Agaricomycotina</taxon>
        <taxon>Agaricomycetes</taxon>
        <taxon>Russulales</taxon>
        <taxon>Bondarzewiaceae</taxon>
        <taxon>Bondarzewia</taxon>
    </lineage>
</organism>
<evidence type="ECO:0000313" key="7">
    <source>
        <dbReference type="EMBL" id="THH20901.1"/>
    </source>
</evidence>
<dbReference type="GO" id="GO:0000776">
    <property type="term" value="C:kinetochore"/>
    <property type="evidence" value="ECO:0007669"/>
    <property type="project" value="InterPro"/>
</dbReference>
<feature type="region of interest" description="Disordered" evidence="5">
    <location>
        <begin position="55"/>
        <end position="74"/>
    </location>
</feature>
<evidence type="ECO:0000259" key="6">
    <source>
        <dbReference type="Pfam" id="PF11699"/>
    </source>
</evidence>
<feature type="compositionally biased region" description="Polar residues" evidence="5">
    <location>
        <begin position="148"/>
        <end position="172"/>
    </location>
</feature>
<feature type="compositionally biased region" description="Basic and acidic residues" evidence="5">
    <location>
        <begin position="15"/>
        <end position="31"/>
    </location>
</feature>
<dbReference type="AlphaFoldDB" id="A0A4S4M8U5"/>
<feature type="domain" description="Mif2/CENP-C cupin" evidence="6">
    <location>
        <begin position="517"/>
        <end position="567"/>
    </location>
</feature>
<dbReference type="SUPFAM" id="SSF51182">
    <property type="entry name" value="RmlC-like cupins"/>
    <property type="match status" value="1"/>
</dbReference>
<sequence>MPASTRKSSFGTSRRLTEKAHIPYRRDDLQHGKKTGMAIRMVDHKSDDFEPFEEVVGQADTKTPPRARKGKKKSLIVEEFEEDVYGEMSMELDDSGFDTGSANVYFANARQPVPPSSVRRAASSSRRLSRISDVDFDNVPSPRPRSSLIHTQRSSMHGASSAGPSRLSQSAATHEFDEDVPMDDTIGGGFNDDGDDDFGDSGFEPYDPSTTNGHSESYAPPATPRRTSFTQIGQESDEEQEQEEHQTAMSNRSKGKGKGRAVNGYQDDDDGIEDDIQQGLDDVDMQDVNDESEPELEPGPSKKRKNEEDDQRKPKQPRGRKKDILVPLRSPPSPNPDGLRRGTRMRYKPLEYWRQEKVVYGRRESGVSFVPSIKAIVRIPKEPPKPLGITGKKHRRLSGPRSKSKTVDEPVIAYNPEEGWDEKTEPNGNVLDWATGQEVMRRIAFPARLVDYKSAINNEFFFQKTFSDGQYMAAGQLMIPPKGHKPSKLTKDNTYVRQSSPFLALIFLISVHIPRSQVFYIIEGAVTFKVHETSYILCTGGSILVPRGNNYYIENISDRDARLFFAQARRVPADEEPLPELQSPPAEVRRRSNSAGGSAAGRRSSSGGLGKKAKKSVSVRT</sequence>
<evidence type="ECO:0000256" key="3">
    <source>
        <dbReference type="ARBA" id="ARBA00023125"/>
    </source>
</evidence>
<dbReference type="GO" id="GO:0051455">
    <property type="term" value="P:spindle attachment to meiosis I kinetochore"/>
    <property type="evidence" value="ECO:0007669"/>
    <property type="project" value="TreeGrafter"/>
</dbReference>
<feature type="compositionally biased region" description="Basic residues" evidence="5">
    <location>
        <begin position="611"/>
        <end position="621"/>
    </location>
</feature>
<feature type="compositionally biased region" description="Polar residues" evidence="5">
    <location>
        <begin position="1"/>
        <end position="14"/>
    </location>
</feature>
<feature type="compositionally biased region" description="Acidic residues" evidence="5">
    <location>
        <begin position="266"/>
        <end position="296"/>
    </location>
</feature>
<feature type="compositionally biased region" description="Low complexity" evidence="5">
    <location>
        <begin position="593"/>
        <end position="606"/>
    </location>
</feature>